<comment type="subcellular location">
    <subcellularLocation>
        <location evidence="1">Cell membrane</location>
        <topology evidence="1">Multi-pass membrane protein</topology>
    </subcellularLocation>
</comment>
<accession>A7RKR1</accession>
<feature type="transmembrane region" description="Helical" evidence="6">
    <location>
        <begin position="83"/>
        <end position="105"/>
    </location>
</feature>
<feature type="transmembrane region" description="Helical" evidence="6">
    <location>
        <begin position="43"/>
        <end position="63"/>
    </location>
</feature>
<dbReference type="EMBL" id="DS469516">
    <property type="protein sequence ID" value="EDO48032.1"/>
    <property type="molecule type" value="Genomic_DNA"/>
</dbReference>
<evidence type="ECO:0000313" key="9">
    <source>
        <dbReference type="Proteomes" id="UP000001593"/>
    </source>
</evidence>
<feature type="non-terminal residue" evidence="8">
    <location>
        <position position="1"/>
    </location>
</feature>
<dbReference type="PRINTS" id="PR00237">
    <property type="entry name" value="GPCRRHODOPSN"/>
</dbReference>
<feature type="domain" description="G-protein coupled receptors family 1 profile" evidence="7">
    <location>
        <begin position="22"/>
        <end position="175"/>
    </location>
</feature>
<protein>
    <recommendedName>
        <fullName evidence="7">G-protein coupled receptors family 1 profile domain-containing protein</fullName>
    </recommendedName>
</protein>
<name>A7RKR1_NEMVE</name>
<dbReference type="KEGG" id="nve:5520248"/>
<keyword evidence="4 6" id="KW-1133">Transmembrane helix</keyword>
<dbReference type="Pfam" id="PF00001">
    <property type="entry name" value="7tm_1"/>
    <property type="match status" value="1"/>
</dbReference>
<dbReference type="Gene3D" id="1.20.1070.10">
    <property type="entry name" value="Rhodopsin 7-helix transmembrane proteins"/>
    <property type="match status" value="1"/>
</dbReference>
<proteinExistence type="predicted"/>
<reference evidence="8 9" key="1">
    <citation type="journal article" date="2007" name="Science">
        <title>Sea anemone genome reveals ancestral eumetazoan gene repertoire and genomic organization.</title>
        <authorList>
            <person name="Putnam N.H."/>
            <person name="Srivastava M."/>
            <person name="Hellsten U."/>
            <person name="Dirks B."/>
            <person name="Chapman J."/>
            <person name="Salamov A."/>
            <person name="Terry A."/>
            <person name="Shapiro H."/>
            <person name="Lindquist E."/>
            <person name="Kapitonov V.V."/>
            <person name="Jurka J."/>
            <person name="Genikhovich G."/>
            <person name="Grigoriev I.V."/>
            <person name="Lucas S.M."/>
            <person name="Steele R.E."/>
            <person name="Finnerty J.R."/>
            <person name="Technau U."/>
            <person name="Martindale M.Q."/>
            <person name="Rokhsar D.S."/>
        </authorList>
    </citation>
    <scope>NUCLEOTIDE SEQUENCE [LARGE SCALE GENOMIC DNA]</scope>
    <source>
        <strain evidence="9">CH2 X CH6</strain>
    </source>
</reference>
<dbReference type="HOGENOM" id="CLU_131292_0_0_1"/>
<feature type="transmembrane region" description="Helical" evidence="6">
    <location>
        <begin position="151"/>
        <end position="171"/>
    </location>
</feature>
<gene>
    <name evidence="8" type="ORF">NEMVEDRAFT_v1g36879</name>
</gene>
<evidence type="ECO:0000256" key="2">
    <source>
        <dbReference type="ARBA" id="ARBA00022475"/>
    </source>
</evidence>
<keyword evidence="5 6" id="KW-0472">Membrane</keyword>
<evidence type="ECO:0000313" key="8">
    <source>
        <dbReference type="EMBL" id="EDO48032.1"/>
    </source>
</evidence>
<dbReference type="PROSITE" id="PS50262">
    <property type="entry name" value="G_PROTEIN_RECEP_F1_2"/>
    <property type="match status" value="1"/>
</dbReference>
<dbReference type="InterPro" id="IPR017452">
    <property type="entry name" value="GPCR_Rhodpsn_7TM"/>
</dbReference>
<dbReference type="CDD" id="cd00637">
    <property type="entry name" value="7tm_classA_rhodopsin-like"/>
    <property type="match status" value="1"/>
</dbReference>
<dbReference type="PANTHER" id="PTHR22750">
    <property type="entry name" value="G-PROTEIN COUPLED RECEPTOR"/>
    <property type="match status" value="1"/>
</dbReference>
<feature type="transmembrane region" description="Helical" evidence="6">
    <location>
        <begin position="6"/>
        <end position="31"/>
    </location>
</feature>
<evidence type="ECO:0000256" key="1">
    <source>
        <dbReference type="ARBA" id="ARBA00004651"/>
    </source>
</evidence>
<feature type="non-terminal residue" evidence="8">
    <location>
        <position position="175"/>
    </location>
</feature>
<keyword evidence="9" id="KW-1185">Reference proteome</keyword>
<organism evidence="8 9">
    <name type="scientific">Nematostella vectensis</name>
    <name type="common">Starlet sea anemone</name>
    <dbReference type="NCBI Taxonomy" id="45351"/>
    <lineage>
        <taxon>Eukaryota</taxon>
        <taxon>Metazoa</taxon>
        <taxon>Cnidaria</taxon>
        <taxon>Anthozoa</taxon>
        <taxon>Hexacorallia</taxon>
        <taxon>Actiniaria</taxon>
        <taxon>Edwardsiidae</taxon>
        <taxon>Nematostella</taxon>
    </lineage>
</organism>
<dbReference type="PhylomeDB" id="A7RKR1"/>
<dbReference type="InParanoid" id="A7RKR1"/>
<dbReference type="Proteomes" id="UP000001593">
    <property type="component" value="Unassembled WGS sequence"/>
</dbReference>
<evidence type="ECO:0000256" key="3">
    <source>
        <dbReference type="ARBA" id="ARBA00022692"/>
    </source>
</evidence>
<keyword evidence="2" id="KW-1003">Cell membrane</keyword>
<evidence type="ECO:0000256" key="5">
    <source>
        <dbReference type="ARBA" id="ARBA00023136"/>
    </source>
</evidence>
<dbReference type="InterPro" id="IPR000276">
    <property type="entry name" value="GPCR_Rhodpsn"/>
</dbReference>
<dbReference type="OrthoDB" id="5951873at2759"/>
<dbReference type="GO" id="GO:0004930">
    <property type="term" value="F:G protein-coupled receptor activity"/>
    <property type="evidence" value="ECO:0007669"/>
    <property type="project" value="InterPro"/>
</dbReference>
<dbReference type="SUPFAM" id="SSF81321">
    <property type="entry name" value="Family A G protein-coupled receptor-like"/>
    <property type="match status" value="1"/>
</dbReference>
<dbReference type="GO" id="GO:0005886">
    <property type="term" value="C:plasma membrane"/>
    <property type="evidence" value="ECO:0007669"/>
    <property type="project" value="UniProtKB-SubCell"/>
</dbReference>
<evidence type="ECO:0000256" key="6">
    <source>
        <dbReference type="SAM" id="Phobius"/>
    </source>
</evidence>
<sequence length="175" mass="19009">PLISFSILSIILILTIAPGAILNGLILATILRAETLQTPSNIFLCNLAISDLTVCLVAQPLALAWKWSERGQASYAIMCPLTLATWLISSQFSGVSLMTVTAASIDRYLALYLHLMYTSSVTSKRVAMVCAFAWFASTLNAFSSFAGLTTFNALCSVFLPLCVVTIAFTYFKIFK</sequence>
<evidence type="ECO:0000259" key="7">
    <source>
        <dbReference type="PROSITE" id="PS50262"/>
    </source>
</evidence>
<dbReference type="AlphaFoldDB" id="A7RKR1"/>
<evidence type="ECO:0000256" key="4">
    <source>
        <dbReference type="ARBA" id="ARBA00022989"/>
    </source>
</evidence>
<keyword evidence="3 6" id="KW-0812">Transmembrane</keyword>
<feature type="transmembrane region" description="Helical" evidence="6">
    <location>
        <begin position="126"/>
        <end position="145"/>
    </location>
</feature>